<evidence type="ECO:0000256" key="1">
    <source>
        <dbReference type="SAM" id="MobiDB-lite"/>
    </source>
</evidence>
<name>D0LJX8_HALO1</name>
<reference evidence="3 4" key="1">
    <citation type="journal article" date="2010" name="Stand. Genomic Sci.">
        <title>Complete genome sequence of Haliangium ochraceum type strain (SMP-2).</title>
        <authorList>
            <consortium name="US DOE Joint Genome Institute (JGI-PGF)"/>
            <person name="Ivanova N."/>
            <person name="Daum C."/>
            <person name="Lang E."/>
            <person name="Abt B."/>
            <person name="Kopitz M."/>
            <person name="Saunders E."/>
            <person name="Lapidus A."/>
            <person name="Lucas S."/>
            <person name="Glavina Del Rio T."/>
            <person name="Nolan M."/>
            <person name="Tice H."/>
            <person name="Copeland A."/>
            <person name="Cheng J.F."/>
            <person name="Chen F."/>
            <person name="Bruce D."/>
            <person name="Goodwin L."/>
            <person name="Pitluck S."/>
            <person name="Mavromatis K."/>
            <person name="Pati A."/>
            <person name="Mikhailova N."/>
            <person name="Chen A."/>
            <person name="Palaniappan K."/>
            <person name="Land M."/>
            <person name="Hauser L."/>
            <person name="Chang Y.J."/>
            <person name="Jeffries C.D."/>
            <person name="Detter J.C."/>
            <person name="Brettin T."/>
            <person name="Rohde M."/>
            <person name="Goker M."/>
            <person name="Bristow J."/>
            <person name="Markowitz V."/>
            <person name="Eisen J.A."/>
            <person name="Hugenholtz P."/>
            <person name="Kyrpides N.C."/>
            <person name="Klenk H.P."/>
        </authorList>
    </citation>
    <scope>NUCLEOTIDE SEQUENCE [LARGE SCALE GENOMIC DNA]</scope>
    <source>
        <strain evidence="4">DSM 14365 / CIP 107738 / JCM 11303 / AJ 13395 / SMP-2</strain>
    </source>
</reference>
<dbReference type="Pfam" id="PF07238">
    <property type="entry name" value="PilZ"/>
    <property type="match status" value="1"/>
</dbReference>
<organism evidence="3 4">
    <name type="scientific">Haliangium ochraceum (strain DSM 14365 / JCM 11303 / SMP-2)</name>
    <dbReference type="NCBI Taxonomy" id="502025"/>
    <lineage>
        <taxon>Bacteria</taxon>
        <taxon>Pseudomonadati</taxon>
        <taxon>Myxococcota</taxon>
        <taxon>Polyangia</taxon>
        <taxon>Haliangiales</taxon>
        <taxon>Kofleriaceae</taxon>
        <taxon>Haliangium</taxon>
    </lineage>
</organism>
<evidence type="ECO:0000259" key="2">
    <source>
        <dbReference type="Pfam" id="PF07238"/>
    </source>
</evidence>
<dbReference type="GO" id="GO:0035438">
    <property type="term" value="F:cyclic-di-GMP binding"/>
    <property type="evidence" value="ECO:0007669"/>
    <property type="project" value="InterPro"/>
</dbReference>
<dbReference type="AlphaFoldDB" id="D0LJX8"/>
<dbReference type="SUPFAM" id="SSF141371">
    <property type="entry name" value="PilZ domain-like"/>
    <property type="match status" value="1"/>
</dbReference>
<accession>D0LJX8</accession>
<proteinExistence type="predicted"/>
<feature type="domain" description="PilZ" evidence="2">
    <location>
        <begin position="43"/>
        <end position="129"/>
    </location>
</feature>
<dbReference type="InterPro" id="IPR009875">
    <property type="entry name" value="PilZ_domain"/>
</dbReference>
<dbReference type="HOGENOM" id="CLU_1852400_0_0_7"/>
<dbReference type="EMBL" id="CP001804">
    <property type="protein sequence ID" value="ACY18485.1"/>
    <property type="molecule type" value="Genomic_DNA"/>
</dbReference>
<protein>
    <submittedName>
        <fullName evidence="3">Type IV pilus assembly PilZ</fullName>
    </submittedName>
</protein>
<evidence type="ECO:0000313" key="3">
    <source>
        <dbReference type="EMBL" id="ACY18485.1"/>
    </source>
</evidence>
<dbReference type="KEGG" id="hoh:Hoch_6010"/>
<feature type="region of interest" description="Disordered" evidence="1">
    <location>
        <begin position="1"/>
        <end position="20"/>
    </location>
</feature>
<dbReference type="OrthoDB" id="5387333at2"/>
<dbReference type="STRING" id="502025.Hoch_6010"/>
<dbReference type="Proteomes" id="UP000001880">
    <property type="component" value="Chromosome"/>
</dbReference>
<keyword evidence="4" id="KW-1185">Reference proteome</keyword>
<evidence type="ECO:0000313" key="4">
    <source>
        <dbReference type="Proteomes" id="UP000001880"/>
    </source>
</evidence>
<gene>
    <name evidence="3" type="ordered locus">Hoch_6010</name>
</gene>
<dbReference type="Gene3D" id="2.40.10.220">
    <property type="entry name" value="predicted glycosyltransferase like domains"/>
    <property type="match status" value="1"/>
</dbReference>
<sequence length="138" mass="14375">MVPPPSESPNHFRGAPRPGRAISVRYQLADDPREDASGLAPGAAHGAAHEAATRNLGPGGAFVVCETPVPVGTALRMALLLPPPIGTVALDAEVRWCVTSTDPREETGMGVKFTDLSAEQVLALQDYFASLTGRESSG</sequence>